<evidence type="ECO:0000259" key="4">
    <source>
        <dbReference type="PROSITE" id="PS50887"/>
    </source>
</evidence>
<dbReference type="KEGG" id="xyk:GT347_24025"/>
<dbReference type="AlphaFoldDB" id="A0A857JEY4"/>
<feature type="compositionally biased region" description="Low complexity" evidence="3">
    <location>
        <begin position="234"/>
        <end position="246"/>
    </location>
</feature>
<dbReference type="Proteomes" id="UP000464787">
    <property type="component" value="Chromosome"/>
</dbReference>
<comment type="catalytic activity">
    <reaction evidence="2">
        <text>2 GTP = 3',3'-c-di-GMP + 2 diphosphate</text>
        <dbReference type="Rhea" id="RHEA:24898"/>
        <dbReference type="ChEBI" id="CHEBI:33019"/>
        <dbReference type="ChEBI" id="CHEBI:37565"/>
        <dbReference type="ChEBI" id="CHEBI:58805"/>
        <dbReference type="EC" id="2.7.7.65"/>
    </reaction>
</comment>
<dbReference type="InterPro" id="IPR043128">
    <property type="entry name" value="Rev_trsase/Diguanyl_cyclase"/>
</dbReference>
<proteinExistence type="predicted"/>
<dbReference type="Pfam" id="PF00990">
    <property type="entry name" value="GGDEF"/>
    <property type="match status" value="1"/>
</dbReference>
<dbReference type="GO" id="GO:0043709">
    <property type="term" value="P:cell adhesion involved in single-species biofilm formation"/>
    <property type="evidence" value="ECO:0007669"/>
    <property type="project" value="TreeGrafter"/>
</dbReference>
<dbReference type="InterPro" id="IPR029787">
    <property type="entry name" value="Nucleotide_cyclase"/>
</dbReference>
<reference evidence="5 6" key="1">
    <citation type="submission" date="2020-01" db="EMBL/GenBank/DDBJ databases">
        <title>Genome sequencing of strain KACC 21265.</title>
        <authorList>
            <person name="Heo J."/>
            <person name="Kim S.-J."/>
            <person name="Kim J.-S."/>
            <person name="Hong S.-B."/>
            <person name="Kwon S.-W."/>
        </authorList>
    </citation>
    <scope>NUCLEOTIDE SEQUENCE [LARGE SCALE GENOMIC DNA]</scope>
    <source>
        <strain evidence="5 6">KACC 21265</strain>
    </source>
</reference>
<dbReference type="SMART" id="SM00267">
    <property type="entry name" value="GGDEF"/>
    <property type="match status" value="1"/>
</dbReference>
<dbReference type="FunFam" id="3.30.70.270:FF:000001">
    <property type="entry name" value="Diguanylate cyclase domain protein"/>
    <property type="match status" value="1"/>
</dbReference>
<dbReference type="CDD" id="cd01949">
    <property type="entry name" value="GGDEF"/>
    <property type="match status" value="1"/>
</dbReference>
<dbReference type="NCBIfam" id="TIGR00254">
    <property type="entry name" value="GGDEF"/>
    <property type="match status" value="1"/>
</dbReference>
<feature type="region of interest" description="Disordered" evidence="3">
    <location>
        <begin position="227"/>
        <end position="246"/>
    </location>
</feature>
<protein>
    <recommendedName>
        <fullName evidence="1">diguanylate cyclase</fullName>
        <ecNumber evidence="1">2.7.7.65</ecNumber>
    </recommendedName>
</protein>
<dbReference type="InterPro" id="IPR050469">
    <property type="entry name" value="Diguanylate_Cyclase"/>
</dbReference>
<dbReference type="PANTHER" id="PTHR45138:SF9">
    <property type="entry name" value="DIGUANYLATE CYCLASE DGCM-RELATED"/>
    <property type="match status" value="1"/>
</dbReference>
<dbReference type="GO" id="GO:0052621">
    <property type="term" value="F:diguanylate cyclase activity"/>
    <property type="evidence" value="ECO:0007669"/>
    <property type="project" value="UniProtKB-EC"/>
</dbReference>
<organism evidence="5 6">
    <name type="scientific">Xylophilus rhododendri</name>
    <dbReference type="NCBI Taxonomy" id="2697032"/>
    <lineage>
        <taxon>Bacteria</taxon>
        <taxon>Pseudomonadati</taxon>
        <taxon>Pseudomonadota</taxon>
        <taxon>Betaproteobacteria</taxon>
        <taxon>Burkholderiales</taxon>
        <taxon>Xylophilus</taxon>
    </lineage>
</organism>
<dbReference type="GO" id="GO:1902201">
    <property type="term" value="P:negative regulation of bacterial-type flagellum-dependent cell motility"/>
    <property type="evidence" value="ECO:0007669"/>
    <property type="project" value="TreeGrafter"/>
</dbReference>
<dbReference type="EMBL" id="CP047650">
    <property type="protein sequence ID" value="QHJ01690.1"/>
    <property type="molecule type" value="Genomic_DNA"/>
</dbReference>
<evidence type="ECO:0000256" key="2">
    <source>
        <dbReference type="ARBA" id="ARBA00034247"/>
    </source>
</evidence>
<evidence type="ECO:0000256" key="1">
    <source>
        <dbReference type="ARBA" id="ARBA00012528"/>
    </source>
</evidence>
<dbReference type="SUPFAM" id="SSF55073">
    <property type="entry name" value="Nucleotide cyclase"/>
    <property type="match status" value="1"/>
</dbReference>
<dbReference type="GO" id="GO:0005886">
    <property type="term" value="C:plasma membrane"/>
    <property type="evidence" value="ECO:0007669"/>
    <property type="project" value="TreeGrafter"/>
</dbReference>
<feature type="domain" description="GGDEF" evidence="4">
    <location>
        <begin position="73"/>
        <end position="209"/>
    </location>
</feature>
<gene>
    <name evidence="5" type="ORF">GT347_24025</name>
</gene>
<dbReference type="PANTHER" id="PTHR45138">
    <property type="entry name" value="REGULATORY COMPONENTS OF SENSORY TRANSDUCTION SYSTEM"/>
    <property type="match status" value="1"/>
</dbReference>
<name>A0A857JEY4_9BURK</name>
<dbReference type="EC" id="2.7.7.65" evidence="1"/>
<evidence type="ECO:0000256" key="3">
    <source>
        <dbReference type="SAM" id="MobiDB-lite"/>
    </source>
</evidence>
<dbReference type="InterPro" id="IPR000160">
    <property type="entry name" value="GGDEF_dom"/>
</dbReference>
<evidence type="ECO:0000313" key="5">
    <source>
        <dbReference type="EMBL" id="QHJ01690.1"/>
    </source>
</evidence>
<keyword evidence="6" id="KW-1185">Reference proteome</keyword>
<accession>A0A857JEY4</accession>
<dbReference type="Gene3D" id="3.30.70.270">
    <property type="match status" value="1"/>
</dbReference>
<evidence type="ECO:0000313" key="6">
    <source>
        <dbReference type="Proteomes" id="UP000464787"/>
    </source>
</evidence>
<sequence>MRDLRLETALALVEPGEGDITTISTESPARYLQDIIDGLCSLSLRDPLTGLANRRQFRAAVDREIDRVARSGESALLLMLDIDRFKAVNDSYGHLVGDHVLQTVARTLTACVRPMDVLARYGGEEFAIVLPGCQSAAFGQVVAERIREAIEAEPIQIASGVELSITVSIGGAFAMPWIRSTAALWIERADHELYRAKSLGRNRVCVEDQADSTVTAEEKSLLFGLGPADTEMEAPASPDDASASAV</sequence>
<dbReference type="PROSITE" id="PS50887">
    <property type="entry name" value="GGDEF"/>
    <property type="match status" value="1"/>
</dbReference>